<protein>
    <recommendedName>
        <fullName evidence="7">Cystathionine gamma-synthase</fullName>
    </recommendedName>
</protein>
<dbReference type="EMBL" id="CP090166">
    <property type="protein sequence ID" value="UJO16254.1"/>
    <property type="molecule type" value="Genomic_DNA"/>
</dbReference>
<dbReference type="GeneID" id="71983815"/>
<evidence type="ECO:0000256" key="3">
    <source>
        <dbReference type="PIRSR" id="PIRSR001434-2"/>
    </source>
</evidence>
<dbReference type="InterPro" id="IPR015421">
    <property type="entry name" value="PyrdxlP-dep_Trfase_major"/>
</dbReference>
<evidence type="ECO:0000313" key="6">
    <source>
        <dbReference type="Proteomes" id="UP000756132"/>
    </source>
</evidence>
<dbReference type="KEGG" id="ffu:CLAFUR5_03937"/>
<dbReference type="SUPFAM" id="SSF53383">
    <property type="entry name" value="PLP-dependent transferases"/>
    <property type="match status" value="1"/>
</dbReference>
<dbReference type="FunFam" id="3.40.640.10:FF:000072">
    <property type="entry name" value="Putative cystathionine beta-lyase"/>
    <property type="match status" value="1"/>
</dbReference>
<evidence type="ECO:0000256" key="2">
    <source>
        <dbReference type="ARBA" id="ARBA00022898"/>
    </source>
</evidence>
<comment type="similarity">
    <text evidence="4">Belongs to the trans-sulfuration enzymes family.</text>
</comment>
<evidence type="ECO:0000313" key="5">
    <source>
        <dbReference type="EMBL" id="UJO16254.1"/>
    </source>
</evidence>
<dbReference type="Proteomes" id="UP000756132">
    <property type="component" value="Chromosome 4"/>
</dbReference>
<dbReference type="GO" id="GO:0016846">
    <property type="term" value="F:carbon-sulfur lyase activity"/>
    <property type="evidence" value="ECO:0007669"/>
    <property type="project" value="TreeGrafter"/>
</dbReference>
<dbReference type="OMA" id="HKKMHGV"/>
<feature type="modified residue" description="N6-(pyridoxal phosphate)lysine" evidence="3">
    <location>
        <position position="234"/>
    </location>
</feature>
<dbReference type="FunFam" id="3.90.1150.10:FF:000066">
    <property type="entry name" value="Putative cystathionine beta-lyase"/>
    <property type="match status" value="1"/>
</dbReference>
<accession>A0A9Q8LFH6</accession>
<dbReference type="PIRSF" id="PIRSF001434">
    <property type="entry name" value="CGS"/>
    <property type="match status" value="1"/>
</dbReference>
<dbReference type="GO" id="GO:0030170">
    <property type="term" value="F:pyridoxal phosphate binding"/>
    <property type="evidence" value="ECO:0007669"/>
    <property type="project" value="InterPro"/>
</dbReference>
<dbReference type="InterPro" id="IPR054542">
    <property type="entry name" value="Cys_met_metab_PP"/>
</dbReference>
<reference evidence="5" key="2">
    <citation type="journal article" date="2022" name="Microb. Genom.">
        <title>A chromosome-scale genome assembly of the tomato pathogen Cladosporium fulvum reveals a compartmentalized genome architecture and the presence of a dispensable chromosome.</title>
        <authorList>
            <person name="Zaccaron A.Z."/>
            <person name="Chen L.H."/>
            <person name="Samaras A."/>
            <person name="Stergiopoulos I."/>
        </authorList>
    </citation>
    <scope>NUCLEOTIDE SEQUENCE</scope>
    <source>
        <strain evidence="5">Race5_Kim</strain>
    </source>
</reference>
<dbReference type="InterPro" id="IPR000277">
    <property type="entry name" value="Cys/Met-Metab_PyrdxlP-dep_enz"/>
</dbReference>
<name>A0A9Q8LFH6_PASFU</name>
<dbReference type="InterPro" id="IPR015424">
    <property type="entry name" value="PyrdxlP-dep_Trfase"/>
</dbReference>
<dbReference type="PANTHER" id="PTHR11808:SF35">
    <property type="entry name" value="CYSTATHIONINE GAMMA-SYNTHASE (AFU_ORTHOLOGUE AFUA_7G01590)"/>
    <property type="match status" value="1"/>
</dbReference>
<dbReference type="GO" id="GO:0005737">
    <property type="term" value="C:cytoplasm"/>
    <property type="evidence" value="ECO:0007669"/>
    <property type="project" value="TreeGrafter"/>
</dbReference>
<evidence type="ECO:0000256" key="4">
    <source>
        <dbReference type="RuleBase" id="RU362118"/>
    </source>
</evidence>
<dbReference type="Pfam" id="PF01053">
    <property type="entry name" value="Cys_Met_Meta_PP"/>
    <property type="match status" value="1"/>
</dbReference>
<proteinExistence type="inferred from homology"/>
<organism evidence="5 6">
    <name type="scientific">Passalora fulva</name>
    <name type="common">Tomato leaf mold</name>
    <name type="synonym">Cladosporium fulvum</name>
    <dbReference type="NCBI Taxonomy" id="5499"/>
    <lineage>
        <taxon>Eukaryota</taxon>
        <taxon>Fungi</taxon>
        <taxon>Dikarya</taxon>
        <taxon>Ascomycota</taxon>
        <taxon>Pezizomycotina</taxon>
        <taxon>Dothideomycetes</taxon>
        <taxon>Dothideomycetidae</taxon>
        <taxon>Mycosphaerellales</taxon>
        <taxon>Mycosphaerellaceae</taxon>
        <taxon>Fulvia</taxon>
    </lineage>
</organism>
<comment type="cofactor">
    <cofactor evidence="1 4">
        <name>pyridoxal 5'-phosphate</name>
        <dbReference type="ChEBI" id="CHEBI:597326"/>
    </cofactor>
</comment>
<evidence type="ECO:0000256" key="1">
    <source>
        <dbReference type="ARBA" id="ARBA00001933"/>
    </source>
</evidence>
<reference evidence="5" key="1">
    <citation type="submission" date="2021-12" db="EMBL/GenBank/DDBJ databases">
        <authorList>
            <person name="Zaccaron A."/>
            <person name="Stergiopoulos I."/>
        </authorList>
    </citation>
    <scope>NUCLEOTIDE SEQUENCE</scope>
    <source>
        <strain evidence="5">Race5_Kim</strain>
    </source>
</reference>
<evidence type="ECO:0008006" key="7">
    <source>
        <dbReference type="Google" id="ProtNLM"/>
    </source>
</evidence>
<sequence length="438" mass="47871">MATSNGDSNQNGSDHLEIPETSSKLSLATLGVHADDPINSYTDVAPALHVSSTFRYPRNPDDLKTEHELNIPELFPAGGPAKSDAHIYSRLTAPNASRLELLLSEIIGGPVLTYSSGLSAFHALLTWLHPKVVAIGKGYHGCHGVLKVYQKLTGCKIVHLFDEKSWDEAGMGEGDVVHLETPVNPNGIAYNVEEFAAKAHRRGARLTIDATFAPPPLLDPWKWGADFIMHSGTKYIGGHSDMLCGVIATGKHRQGWEKDYWGMFEERIYLGSMMGSMEGWLGVRSLRTFELRVKRQSENATRLVSFLQACLDGDASASDLEDVDGAESVRKVLAHIDHASLQKEDMSWLKKQMPNGYGPVFAITTKTAASAKRLPSKLNLFHHATSLGGVESLIEWRSMSDPSVEPTLLRVSVGVEDFEDLKADLVQGFKALAKEGSV</sequence>
<dbReference type="Gene3D" id="3.40.640.10">
    <property type="entry name" value="Type I PLP-dependent aspartate aminotransferase-like (Major domain)"/>
    <property type="match status" value="1"/>
</dbReference>
<gene>
    <name evidence="5" type="ORF">CLAFUR5_03937</name>
</gene>
<dbReference type="OrthoDB" id="3512640at2759"/>
<dbReference type="GO" id="GO:0019346">
    <property type="term" value="P:transsulfuration"/>
    <property type="evidence" value="ECO:0007669"/>
    <property type="project" value="InterPro"/>
</dbReference>
<dbReference type="AlphaFoldDB" id="A0A9Q8LFH6"/>
<keyword evidence="6" id="KW-1185">Reference proteome</keyword>
<dbReference type="PROSITE" id="PS00868">
    <property type="entry name" value="CYS_MET_METAB_PP"/>
    <property type="match status" value="1"/>
</dbReference>
<dbReference type="RefSeq" id="XP_047760620.1">
    <property type="nucleotide sequence ID" value="XM_047903085.1"/>
</dbReference>
<dbReference type="PANTHER" id="PTHR11808">
    <property type="entry name" value="TRANS-SULFURATION ENZYME FAMILY MEMBER"/>
    <property type="match status" value="1"/>
</dbReference>
<dbReference type="Gene3D" id="3.90.1150.10">
    <property type="entry name" value="Aspartate Aminotransferase, domain 1"/>
    <property type="match status" value="1"/>
</dbReference>
<dbReference type="InterPro" id="IPR015422">
    <property type="entry name" value="PyrdxlP-dep_Trfase_small"/>
</dbReference>
<keyword evidence="2 3" id="KW-0663">Pyridoxal phosphate</keyword>